<dbReference type="InterPro" id="IPR001757">
    <property type="entry name" value="P_typ_ATPase"/>
</dbReference>
<keyword evidence="3 12" id="KW-0812">Transmembrane</keyword>
<dbReference type="FunFam" id="1.20.1110.10:FF:000095">
    <property type="entry name" value="Sodium/potassium-transporting ATPase subunit alpha-1"/>
    <property type="match status" value="1"/>
</dbReference>
<dbReference type="NCBIfam" id="TIGR01494">
    <property type="entry name" value="ATPase_P-type"/>
    <property type="match status" value="2"/>
</dbReference>
<dbReference type="InterPro" id="IPR004014">
    <property type="entry name" value="ATPase_P-typ_cation-transptr_N"/>
</dbReference>
<dbReference type="Proteomes" id="UP000759131">
    <property type="component" value="Unassembled WGS sequence"/>
</dbReference>
<comment type="subcellular location">
    <subcellularLocation>
        <location evidence="1">Membrane</location>
        <topology evidence="1">Multi-pass membrane protein</topology>
    </subcellularLocation>
</comment>
<feature type="transmembrane region" description="Helical" evidence="12">
    <location>
        <begin position="320"/>
        <end position="346"/>
    </location>
</feature>
<evidence type="ECO:0000256" key="9">
    <source>
        <dbReference type="ARBA" id="ARBA00037422"/>
    </source>
</evidence>
<dbReference type="Pfam" id="PF00690">
    <property type="entry name" value="Cation_ATPase_N"/>
    <property type="match status" value="1"/>
</dbReference>
<evidence type="ECO:0000256" key="3">
    <source>
        <dbReference type="ARBA" id="ARBA00022692"/>
    </source>
</evidence>
<dbReference type="InterPro" id="IPR036412">
    <property type="entry name" value="HAD-like_sf"/>
</dbReference>
<dbReference type="GO" id="GO:0036376">
    <property type="term" value="P:sodium ion export across plasma membrane"/>
    <property type="evidence" value="ECO:0007669"/>
    <property type="project" value="TreeGrafter"/>
</dbReference>
<evidence type="ECO:0000256" key="6">
    <source>
        <dbReference type="ARBA" id="ARBA00022967"/>
    </source>
</evidence>
<dbReference type="SMART" id="SM00831">
    <property type="entry name" value="Cation_ATPase_N"/>
    <property type="match status" value="1"/>
</dbReference>
<evidence type="ECO:0000256" key="10">
    <source>
        <dbReference type="ARBA" id="ARBA00038795"/>
    </source>
</evidence>
<evidence type="ECO:0000256" key="5">
    <source>
        <dbReference type="ARBA" id="ARBA00022840"/>
    </source>
</evidence>
<keyword evidence="7 12" id="KW-1133">Transmembrane helix</keyword>
<dbReference type="EC" id="7.2.2.13" evidence="11"/>
<evidence type="ECO:0000259" key="13">
    <source>
        <dbReference type="SMART" id="SM00831"/>
    </source>
</evidence>
<dbReference type="GO" id="GO:0030007">
    <property type="term" value="P:intracellular potassium ion homeostasis"/>
    <property type="evidence" value="ECO:0007669"/>
    <property type="project" value="TreeGrafter"/>
</dbReference>
<dbReference type="InterPro" id="IPR050510">
    <property type="entry name" value="Cation_transp_ATPase_P-type"/>
</dbReference>
<dbReference type="InterPro" id="IPR023298">
    <property type="entry name" value="ATPase_P-typ_TM_dom_sf"/>
</dbReference>
<dbReference type="SUPFAM" id="SSF81665">
    <property type="entry name" value="Calcium ATPase, transmembrane domain M"/>
    <property type="match status" value="3"/>
</dbReference>
<keyword evidence="2" id="KW-0633">Potassium transport</keyword>
<feature type="non-terminal residue" evidence="14">
    <location>
        <position position="1"/>
    </location>
</feature>
<dbReference type="InterPro" id="IPR023299">
    <property type="entry name" value="ATPase_P-typ_cyto_dom_N"/>
</dbReference>
<dbReference type="EMBL" id="OC864501">
    <property type="protein sequence ID" value="CAD7631752.1"/>
    <property type="molecule type" value="Genomic_DNA"/>
</dbReference>
<feature type="transmembrane region" description="Helical" evidence="12">
    <location>
        <begin position="869"/>
        <end position="889"/>
    </location>
</feature>
<dbReference type="GO" id="GO:0016887">
    <property type="term" value="F:ATP hydrolysis activity"/>
    <property type="evidence" value="ECO:0007669"/>
    <property type="project" value="InterPro"/>
</dbReference>
<keyword evidence="2" id="KW-0915">Sodium</keyword>
<dbReference type="EMBL" id="CAJPIZ010009926">
    <property type="protein sequence ID" value="CAG2112182.1"/>
    <property type="molecule type" value="Genomic_DNA"/>
</dbReference>
<dbReference type="FunFam" id="2.70.150.10:FF:000003">
    <property type="entry name" value="Sodium/potassium-transporting ATPase subunit alpha"/>
    <property type="match status" value="1"/>
</dbReference>
<feature type="transmembrane region" description="Helical" evidence="12">
    <location>
        <begin position="132"/>
        <end position="151"/>
    </location>
</feature>
<dbReference type="Pfam" id="PF00689">
    <property type="entry name" value="Cation_ATPase_C"/>
    <property type="match status" value="1"/>
</dbReference>
<dbReference type="InterPro" id="IPR059000">
    <property type="entry name" value="ATPase_P-type_domA"/>
</dbReference>
<dbReference type="InterPro" id="IPR006068">
    <property type="entry name" value="ATPase_P-typ_cation-transptr_C"/>
</dbReference>
<reference evidence="14" key="1">
    <citation type="submission" date="2020-11" db="EMBL/GenBank/DDBJ databases">
        <authorList>
            <person name="Tran Van P."/>
        </authorList>
    </citation>
    <scope>NUCLEOTIDE SEQUENCE</scope>
</reference>
<keyword evidence="5" id="KW-0067">ATP-binding</keyword>
<dbReference type="Pfam" id="PF00122">
    <property type="entry name" value="E1-E2_ATPase"/>
    <property type="match status" value="1"/>
</dbReference>
<dbReference type="Gene3D" id="1.20.1110.10">
    <property type="entry name" value="Calcium-transporting ATPase, transmembrane domain"/>
    <property type="match status" value="2"/>
</dbReference>
<keyword evidence="2" id="KW-0630">Potassium</keyword>
<dbReference type="PANTHER" id="PTHR43294:SF18">
    <property type="entry name" value="SODIUM_POTASSIUM-TRANSPORTING ATPASE SUBUNIT ALPHA"/>
    <property type="match status" value="1"/>
</dbReference>
<evidence type="ECO:0000256" key="2">
    <source>
        <dbReference type="ARBA" id="ARBA00022607"/>
    </source>
</evidence>
<dbReference type="SFLD" id="SFLDG00002">
    <property type="entry name" value="C1.7:_P-type_atpase_like"/>
    <property type="match status" value="1"/>
</dbReference>
<keyword evidence="4" id="KW-0547">Nucleotide-binding</keyword>
<dbReference type="PRINTS" id="PR00119">
    <property type="entry name" value="CATATPASE"/>
</dbReference>
<organism evidence="14">
    <name type="scientific">Medioppia subpectinata</name>
    <dbReference type="NCBI Taxonomy" id="1979941"/>
    <lineage>
        <taxon>Eukaryota</taxon>
        <taxon>Metazoa</taxon>
        <taxon>Ecdysozoa</taxon>
        <taxon>Arthropoda</taxon>
        <taxon>Chelicerata</taxon>
        <taxon>Arachnida</taxon>
        <taxon>Acari</taxon>
        <taxon>Acariformes</taxon>
        <taxon>Sarcoptiformes</taxon>
        <taxon>Oribatida</taxon>
        <taxon>Brachypylina</taxon>
        <taxon>Oppioidea</taxon>
        <taxon>Oppiidae</taxon>
        <taxon>Medioppia</taxon>
    </lineage>
</organism>
<evidence type="ECO:0000313" key="15">
    <source>
        <dbReference type="Proteomes" id="UP000759131"/>
    </source>
</evidence>
<feature type="transmembrane region" description="Helical" evidence="12">
    <location>
        <begin position="895"/>
        <end position="917"/>
    </location>
</feature>
<feature type="transmembrane region" description="Helical" evidence="12">
    <location>
        <begin position="358"/>
        <end position="380"/>
    </location>
</feature>
<evidence type="ECO:0000313" key="14">
    <source>
        <dbReference type="EMBL" id="CAD7631752.1"/>
    </source>
</evidence>
<dbReference type="OrthoDB" id="158672at2759"/>
<dbReference type="GO" id="GO:0005391">
    <property type="term" value="F:P-type sodium:potassium-exchanging transporter activity"/>
    <property type="evidence" value="ECO:0007669"/>
    <property type="project" value="UniProtKB-EC"/>
</dbReference>
<evidence type="ECO:0000256" key="8">
    <source>
        <dbReference type="ARBA" id="ARBA00023136"/>
    </source>
</evidence>
<keyword evidence="6" id="KW-1278">Translocase</keyword>
<evidence type="ECO:0000256" key="7">
    <source>
        <dbReference type="ARBA" id="ARBA00022989"/>
    </source>
</evidence>
<keyword evidence="15" id="KW-1185">Reference proteome</keyword>
<keyword evidence="2" id="KW-0406">Ion transport</keyword>
<dbReference type="GO" id="GO:1902600">
    <property type="term" value="P:proton transmembrane transport"/>
    <property type="evidence" value="ECO:0007669"/>
    <property type="project" value="TreeGrafter"/>
</dbReference>
<dbReference type="PRINTS" id="PR00121">
    <property type="entry name" value="NAKATPASE"/>
</dbReference>
<dbReference type="AlphaFoldDB" id="A0A7R9L0K4"/>
<comment type="subunit">
    <text evidence="10">The sodium/potassium-transporting ATPase is composed of a catalytic alpha subunit, an auxiliary non-catalytic beta subunit and an additional regulatory subunit.</text>
</comment>
<dbReference type="Gene3D" id="3.40.1110.10">
    <property type="entry name" value="Calcium-transporting ATPase, cytoplasmic domain N"/>
    <property type="match status" value="2"/>
</dbReference>
<evidence type="ECO:0000256" key="12">
    <source>
        <dbReference type="SAM" id="Phobius"/>
    </source>
</evidence>
<name>A0A7R9L0K4_9ACAR</name>
<sequence>MARRLSFDLTRNYRNGDVELNSPSTPDTPSPLLTKQHNNNKWRLKWPDFCCCSKDKNNNDPSKKEMDLSKEVTIQEHMYTFEKLCSELKTDLDNGVTDSEASYRYARDGPNAFTPPKQTPWFILLGREMSTAFAIIIWIASAISLICFFVSEPRNMQYYIITIALALVVIITGLYSYSQQASSAEIFKSFKSMVPQATVVIRGGKRIEVPADRLVIGDLVYCKAGDRIPADIRIVRCESMKVDNSSLTGESDPLSRSPDVGHQNPLEAKNLAFFSTNCVDGSGYGIVVAIGDNTVMGNIARLVTGIKQEKTPIGIEISRFTTIITVMACVDGLIFFCICMGFNLGAEKTPIGIEISRFTTIITVMACVDGLIFFCICMGFNLGAVNAVLLTIGIISKFFIVYLGAVNAVLLTIGIIVGNIPEGLLPALTVALTLTAKRMASKNCLVKYLEAVETLGSTSVICSDKTGTLTQNRMTVEHCYLGDQILRISHQRQELSDIVGSLDQCWLPYTRCARLCSRSEFIDDNPDVMKRAVSGDASETAILRFMESVTERPVADYRQTMPKVAEKPFSSTYKYQYSIHVNPDVDPELNNNYVIAMKGAPERIIKLCSTVVGPDGHTIPMSATHVLHFEEAYRELGSMGERVLAFCDRELTEFAKGHKFDLSDDTTMGFEIGDMRFLGLIALIDPPRTTVPGAVAKCRTAGIKVIMVTGDHPITAQAIAKQVGIFTESHRRSTRISRPGIDRSNRPNSASIVVPGDELSNISDQDLRHILADFKEIVFARTSPQQKLRIVENVQALGQIVAVTGDGVNDSPALKKANIGVAMGIAVVKQRSDVSKQAADMILLDDNFASIVTAVEEGRRIFDNMKKTIGYILAGSVTTLFPFLIFLIFGFPQAIGVITVLLIALGTDLMPAISLAYEKAENDIMSLKPRNPQRDRLVTQSLILRSYVQLGSIMSSAGFLGYFIQFWDNGWNPLSLWQQQTTWNQEDIVLIDSNGDSWAVNINLTSLLLTILLNPTGLLPALTVALTLTAKRMASKNCLVKYLEAVETLGSTSVICSDKTGTLTQNRMTVEHCYLGDQILRISHQRQELSDIVGSLDQCWSPYTRCARLCSRSEFIDDNPDVMKRAVSGDASETAILRFME</sequence>
<dbReference type="SUPFAM" id="SSF81660">
    <property type="entry name" value="Metal cation-transporting ATPase, ATP-binding domain N"/>
    <property type="match status" value="2"/>
</dbReference>
<gene>
    <name evidence="14" type="ORF">OSB1V03_LOCUS12161</name>
</gene>
<evidence type="ECO:0000256" key="11">
    <source>
        <dbReference type="ARBA" id="ARBA00039096"/>
    </source>
</evidence>
<feature type="transmembrane region" description="Helical" evidence="12">
    <location>
        <begin position="387"/>
        <end position="405"/>
    </location>
</feature>
<dbReference type="GO" id="GO:0005886">
    <property type="term" value="C:plasma membrane"/>
    <property type="evidence" value="ECO:0007669"/>
    <property type="project" value="TreeGrafter"/>
</dbReference>
<keyword evidence="2" id="KW-0740">Sodium/potassium transport</keyword>
<dbReference type="SFLD" id="SFLDF00027">
    <property type="entry name" value="p-type_atpase"/>
    <property type="match status" value="1"/>
</dbReference>
<evidence type="ECO:0000256" key="1">
    <source>
        <dbReference type="ARBA" id="ARBA00004141"/>
    </source>
</evidence>
<dbReference type="InterPro" id="IPR008250">
    <property type="entry name" value="ATPase_P-typ_transduc_dom_A_sf"/>
</dbReference>
<comment type="function">
    <text evidence="9">This is the catalytic component of the active enzyme, which catalyzes the hydrolysis of ATP coupled with the exchange of sodium and potassium ions across the plasma membrane. This action creates the electrochemical gradient of sodium and potassium ions, providing the energy for active transport of various nutrients.</text>
</comment>
<keyword evidence="8 12" id="KW-0472">Membrane</keyword>
<feature type="transmembrane region" description="Helical" evidence="12">
    <location>
        <begin position="157"/>
        <end position="177"/>
    </location>
</feature>
<feature type="transmembrane region" description="Helical" evidence="12">
    <location>
        <begin position="411"/>
        <end position="434"/>
    </location>
</feature>
<keyword evidence="2" id="KW-0739">Sodium transport</keyword>
<dbReference type="Pfam" id="PF13246">
    <property type="entry name" value="Cation_ATPase"/>
    <property type="match status" value="1"/>
</dbReference>
<dbReference type="GO" id="GO:0005524">
    <property type="term" value="F:ATP binding"/>
    <property type="evidence" value="ECO:0007669"/>
    <property type="project" value="UniProtKB-KW"/>
</dbReference>
<protein>
    <recommendedName>
        <fullName evidence="11">Na(+)/K(+)-exchanging ATPase</fullName>
        <ecNumber evidence="11">7.2.2.13</ecNumber>
    </recommendedName>
</protein>
<feature type="transmembrane region" description="Helical" evidence="12">
    <location>
        <begin position="937"/>
        <end position="964"/>
    </location>
</feature>
<dbReference type="Gene3D" id="2.70.150.10">
    <property type="entry name" value="Calcium-transporting ATPase, cytoplasmic transduction domain A"/>
    <property type="match status" value="1"/>
</dbReference>
<proteinExistence type="predicted"/>
<feature type="domain" description="Cation-transporting P-type ATPase N-terminal" evidence="13">
    <location>
        <begin position="75"/>
        <end position="149"/>
    </location>
</feature>
<dbReference type="FunFam" id="3.40.50.1000:FF:000001">
    <property type="entry name" value="Phospholipid-transporting ATPase IC"/>
    <property type="match status" value="2"/>
</dbReference>
<accession>A0A7R9L0K4</accession>
<dbReference type="FunFam" id="3.40.50.1000:FF:000083">
    <property type="entry name" value="Sodium/potassium-transporting ATPase subunit alpha"/>
    <property type="match status" value="1"/>
</dbReference>
<evidence type="ECO:0000256" key="4">
    <source>
        <dbReference type="ARBA" id="ARBA00022741"/>
    </source>
</evidence>
<dbReference type="InterPro" id="IPR044492">
    <property type="entry name" value="P_typ_ATPase_HD_dom"/>
</dbReference>
<dbReference type="SUPFAM" id="SSF56784">
    <property type="entry name" value="HAD-like"/>
    <property type="match status" value="1"/>
</dbReference>
<dbReference type="GO" id="GO:1990573">
    <property type="term" value="P:potassium ion import across plasma membrane"/>
    <property type="evidence" value="ECO:0007669"/>
    <property type="project" value="TreeGrafter"/>
</dbReference>
<dbReference type="SUPFAM" id="SSF81653">
    <property type="entry name" value="Calcium ATPase, transduction domain A"/>
    <property type="match status" value="1"/>
</dbReference>
<dbReference type="InterPro" id="IPR018303">
    <property type="entry name" value="ATPase_P-typ_P_site"/>
</dbReference>
<keyword evidence="2" id="KW-0813">Transport</keyword>
<feature type="transmembrane region" description="Helical" evidence="12">
    <location>
        <begin position="1007"/>
        <end position="1028"/>
    </location>
</feature>
<dbReference type="PROSITE" id="PS00154">
    <property type="entry name" value="ATPASE_E1_E2"/>
    <property type="match status" value="2"/>
</dbReference>
<dbReference type="PANTHER" id="PTHR43294">
    <property type="entry name" value="SODIUM/POTASSIUM-TRANSPORTING ATPASE SUBUNIT ALPHA"/>
    <property type="match status" value="1"/>
</dbReference>
<dbReference type="SFLD" id="SFLDS00003">
    <property type="entry name" value="Haloacid_Dehalogenase"/>
    <property type="match status" value="1"/>
</dbReference>
<dbReference type="GO" id="GO:0006883">
    <property type="term" value="P:intracellular sodium ion homeostasis"/>
    <property type="evidence" value="ECO:0007669"/>
    <property type="project" value="TreeGrafter"/>
</dbReference>